<gene>
    <name evidence="7" type="ORF">NT2_04_02890</name>
</gene>
<dbReference type="Proteomes" id="UP000016568">
    <property type="component" value="Unassembled WGS sequence"/>
</dbReference>
<evidence type="ECO:0000313" key="7">
    <source>
        <dbReference type="EMBL" id="GAD48876.1"/>
    </source>
</evidence>
<keyword evidence="4" id="KW-0676">Redox-active center</keyword>
<evidence type="ECO:0000313" key="8">
    <source>
        <dbReference type="Proteomes" id="UP000016568"/>
    </source>
</evidence>
<protein>
    <submittedName>
        <fullName evidence="7">Putative oxidoreductase</fullName>
    </submittedName>
</protein>
<accession>U2Y6S6</accession>
<keyword evidence="3" id="KW-1015">Disulfide bond</keyword>
<dbReference type="EMBL" id="BASZ01000004">
    <property type="protein sequence ID" value="GAD48876.1"/>
    <property type="molecule type" value="Genomic_DNA"/>
</dbReference>
<dbReference type="AlphaFoldDB" id="U2Y6S6"/>
<dbReference type="Gene3D" id="3.40.30.10">
    <property type="entry name" value="Glutaredoxin"/>
    <property type="match status" value="1"/>
</dbReference>
<proteinExistence type="predicted"/>
<keyword evidence="5" id="KW-0472">Membrane</keyword>
<keyword evidence="1" id="KW-0732">Signal</keyword>
<evidence type="ECO:0000256" key="5">
    <source>
        <dbReference type="SAM" id="Phobius"/>
    </source>
</evidence>
<keyword evidence="5" id="KW-0812">Transmembrane</keyword>
<dbReference type="InterPro" id="IPR041205">
    <property type="entry name" value="ScsC_N"/>
</dbReference>
<reference evidence="7 8" key="1">
    <citation type="submission" date="2013-09" db="EMBL/GenBank/DDBJ databases">
        <title>Whole genome shotgun sequence of Novosphingobium tardaugens NBRC 16725.</title>
        <authorList>
            <person name="Isaki S."/>
            <person name="Hosoyama A."/>
            <person name="Tsuchikane K."/>
            <person name="Katsumata H."/>
            <person name="Ando Y."/>
            <person name="Yamazaki S."/>
            <person name="Fujita N."/>
        </authorList>
    </citation>
    <scope>NUCLEOTIDE SEQUENCE [LARGE SCALE GENOMIC DNA]</scope>
    <source>
        <strain evidence="7 8">NBRC 16725</strain>
    </source>
</reference>
<dbReference type="KEGG" id="ntd:EGO55_08845"/>
<sequence>MAEPSKTGVARIIFFALGTVVLGFAGGYAASWTGLTRPGTEATVRAYILDHPEILPEAMNRLQAREVAARLAPIRAQVTAPFPGAVLGNPNGSKVVVEFSDFACSYCRHSVAEVDALIASDPQVKVVIRELPILSEQSAAAARMGLAAAEQGRYAAFHHAMYELGPPSPSSITAAAQKAGLDMARAEKIATSKAVETELARNTAIAERLQFNGTPSWVVGEQAFSGAVSRDVLVEALAGKKEE</sequence>
<evidence type="ECO:0000256" key="3">
    <source>
        <dbReference type="ARBA" id="ARBA00023157"/>
    </source>
</evidence>
<dbReference type="OrthoDB" id="9780147at2"/>
<keyword evidence="8" id="KW-1185">Reference proteome</keyword>
<keyword evidence="2" id="KW-0560">Oxidoreductase</keyword>
<dbReference type="InterPro" id="IPR013766">
    <property type="entry name" value="Thioredoxin_domain"/>
</dbReference>
<evidence type="ECO:0000259" key="6">
    <source>
        <dbReference type="PROSITE" id="PS51352"/>
    </source>
</evidence>
<dbReference type="GO" id="GO:0016491">
    <property type="term" value="F:oxidoreductase activity"/>
    <property type="evidence" value="ECO:0007669"/>
    <property type="project" value="UniProtKB-KW"/>
</dbReference>
<keyword evidence="5" id="KW-1133">Transmembrane helix</keyword>
<dbReference type="eggNOG" id="COG1651">
    <property type="taxonomic scope" value="Bacteria"/>
</dbReference>
<dbReference type="Pfam" id="PF18312">
    <property type="entry name" value="ScsC_N"/>
    <property type="match status" value="1"/>
</dbReference>
<organism evidence="7 8">
    <name type="scientific">Caenibius tardaugens NBRC 16725</name>
    <dbReference type="NCBI Taxonomy" id="1219035"/>
    <lineage>
        <taxon>Bacteria</taxon>
        <taxon>Pseudomonadati</taxon>
        <taxon>Pseudomonadota</taxon>
        <taxon>Alphaproteobacteria</taxon>
        <taxon>Sphingomonadales</taxon>
        <taxon>Erythrobacteraceae</taxon>
        <taxon>Caenibius</taxon>
    </lineage>
</organism>
<dbReference type="InterPro" id="IPR036249">
    <property type="entry name" value="Thioredoxin-like_sf"/>
</dbReference>
<evidence type="ECO:0000256" key="2">
    <source>
        <dbReference type="ARBA" id="ARBA00023002"/>
    </source>
</evidence>
<evidence type="ECO:0000256" key="4">
    <source>
        <dbReference type="ARBA" id="ARBA00023284"/>
    </source>
</evidence>
<dbReference type="Pfam" id="PF01323">
    <property type="entry name" value="DSBA"/>
    <property type="match status" value="1"/>
</dbReference>
<dbReference type="PANTHER" id="PTHR13887">
    <property type="entry name" value="GLUTATHIONE S-TRANSFERASE KAPPA"/>
    <property type="match status" value="1"/>
</dbReference>
<evidence type="ECO:0000256" key="1">
    <source>
        <dbReference type="ARBA" id="ARBA00022729"/>
    </source>
</evidence>
<feature type="transmembrane region" description="Helical" evidence="5">
    <location>
        <begin position="12"/>
        <end position="35"/>
    </location>
</feature>
<dbReference type="RefSeq" id="WP_021689783.1">
    <property type="nucleotide sequence ID" value="NZ_BASZ01000004.1"/>
</dbReference>
<dbReference type="PROSITE" id="PS51352">
    <property type="entry name" value="THIOREDOXIN_2"/>
    <property type="match status" value="1"/>
</dbReference>
<dbReference type="CDD" id="cd03023">
    <property type="entry name" value="DsbA_Com1_like"/>
    <property type="match status" value="1"/>
</dbReference>
<dbReference type="SUPFAM" id="SSF52833">
    <property type="entry name" value="Thioredoxin-like"/>
    <property type="match status" value="1"/>
</dbReference>
<dbReference type="PANTHER" id="PTHR13887:SF14">
    <property type="entry name" value="DISULFIDE BOND FORMATION PROTEIN D"/>
    <property type="match status" value="1"/>
</dbReference>
<feature type="domain" description="Thioredoxin" evidence="6">
    <location>
        <begin position="76"/>
        <end position="242"/>
    </location>
</feature>
<comment type="caution">
    <text evidence="7">The sequence shown here is derived from an EMBL/GenBank/DDBJ whole genome shotgun (WGS) entry which is preliminary data.</text>
</comment>
<dbReference type="InterPro" id="IPR001853">
    <property type="entry name" value="DSBA-like_thioredoxin_dom"/>
</dbReference>
<name>U2Y6S6_9SPHN</name>